<dbReference type="OrthoDB" id="5360255at2759"/>
<dbReference type="RefSeq" id="XP_018066787.1">
    <property type="nucleotide sequence ID" value="XM_018218700.1"/>
</dbReference>
<dbReference type="Pfam" id="PF03525">
    <property type="entry name" value="Meiotic_rec114"/>
    <property type="match status" value="1"/>
</dbReference>
<protein>
    <submittedName>
        <fullName evidence="2">Uncharacterized protein</fullName>
    </submittedName>
</protein>
<sequence>MYQVSSQALDPDWISLSIAKFSYNTSPHGTKTYTWNHITTRPDLSFVIRNVRSISADREQEARVVMKITAGAEEMVRRLQVKFRSHEDYHKAYTFLRDLGLPITNREISKPAPQLPPSPAPSNATSLMSAAAASLRPSSAIDLPAHYNSSPLKQEFKIPPRPESSVSEGKAQMNEMTRITRPFSTSFAPVASIPNSPLSRVNSFQQPATQASVLYPTQMEKETRHLSYPASQFSDHFKHDIQPKTSLYVDQLQNLQQNLPERAENTSQPFSASPFFTSIGSVPTVHGHEAYSGLTAYNPGDVGRPASTPGAQTTTSTLQLDHRPVSALSVPPRSELPFLNPAGKSKPRSSSQSNSTQVSRSTSVILPPSKSPNINSEQLSTPVKKPAPKKRVAQRKAPVAKPVDDVAKKIQLNADELVIAEPDAVADEPSPLAAKSAAQLTRPSSTPLGLVSKVAPRKRTATPAIRPPSSNKRPKMVDQSTQTDKPTSQHEDAEQEVPPSRTTPDTHLNRVCSPPEDYLQAIDGFVARHKSRPPPIELWQTPGWAEADDEHRQRLIDNFICENLENADFLKLCEDMDTSWRRIGLGM</sequence>
<feature type="region of interest" description="Disordered" evidence="1">
    <location>
        <begin position="296"/>
        <end position="401"/>
    </location>
</feature>
<evidence type="ECO:0000313" key="2">
    <source>
        <dbReference type="EMBL" id="KUJ12432.1"/>
    </source>
</evidence>
<feature type="compositionally biased region" description="Polar residues" evidence="1">
    <location>
        <begin position="309"/>
        <end position="319"/>
    </location>
</feature>
<dbReference type="AlphaFoldDB" id="A0A194WXV8"/>
<evidence type="ECO:0000313" key="3">
    <source>
        <dbReference type="Proteomes" id="UP000070700"/>
    </source>
</evidence>
<feature type="region of interest" description="Disordered" evidence="1">
    <location>
        <begin position="429"/>
        <end position="513"/>
    </location>
</feature>
<dbReference type="GO" id="GO:0007131">
    <property type="term" value="P:reciprocal meiotic recombination"/>
    <property type="evidence" value="ECO:0007669"/>
    <property type="project" value="InterPro"/>
</dbReference>
<keyword evidence="3" id="KW-1185">Reference proteome</keyword>
<dbReference type="InParanoid" id="A0A194WXV8"/>
<evidence type="ECO:0000256" key="1">
    <source>
        <dbReference type="SAM" id="MobiDB-lite"/>
    </source>
</evidence>
<dbReference type="Proteomes" id="UP000070700">
    <property type="component" value="Unassembled WGS sequence"/>
</dbReference>
<feature type="compositionally biased region" description="Polar residues" evidence="1">
    <location>
        <begin position="371"/>
        <end position="381"/>
    </location>
</feature>
<dbReference type="GeneID" id="28828426"/>
<proteinExistence type="predicted"/>
<name>A0A194WXV8_MOLSC</name>
<dbReference type="InterPro" id="IPR004354">
    <property type="entry name" value="Meiotic_Rec114"/>
</dbReference>
<organism evidence="2 3">
    <name type="scientific">Mollisia scopiformis</name>
    <name type="common">Conifer needle endophyte fungus</name>
    <name type="synonym">Phialocephala scopiformis</name>
    <dbReference type="NCBI Taxonomy" id="149040"/>
    <lineage>
        <taxon>Eukaryota</taxon>
        <taxon>Fungi</taxon>
        <taxon>Dikarya</taxon>
        <taxon>Ascomycota</taxon>
        <taxon>Pezizomycotina</taxon>
        <taxon>Leotiomycetes</taxon>
        <taxon>Helotiales</taxon>
        <taxon>Mollisiaceae</taxon>
        <taxon>Mollisia</taxon>
    </lineage>
</organism>
<accession>A0A194WXV8</accession>
<feature type="compositionally biased region" description="Low complexity" evidence="1">
    <location>
        <begin position="348"/>
        <end position="364"/>
    </location>
</feature>
<dbReference type="KEGG" id="psco:LY89DRAFT_722057"/>
<feature type="compositionally biased region" description="Polar residues" evidence="1">
    <location>
        <begin position="438"/>
        <end position="447"/>
    </location>
</feature>
<dbReference type="EMBL" id="KQ947424">
    <property type="protein sequence ID" value="KUJ12432.1"/>
    <property type="molecule type" value="Genomic_DNA"/>
</dbReference>
<gene>
    <name evidence="2" type="ORF">LY89DRAFT_722057</name>
</gene>
<reference evidence="2 3" key="1">
    <citation type="submission" date="2015-10" db="EMBL/GenBank/DDBJ databases">
        <title>Full genome of DAOMC 229536 Phialocephala scopiformis, a fungal endophyte of spruce producing the potent anti-insectan compound rugulosin.</title>
        <authorList>
            <consortium name="DOE Joint Genome Institute"/>
            <person name="Walker A.K."/>
            <person name="Frasz S.L."/>
            <person name="Seifert K.A."/>
            <person name="Miller J.D."/>
            <person name="Mondo S.J."/>
            <person name="Labutti K."/>
            <person name="Lipzen A."/>
            <person name="Dockter R."/>
            <person name="Kennedy M."/>
            <person name="Grigoriev I.V."/>
            <person name="Spatafora J.W."/>
        </authorList>
    </citation>
    <scope>NUCLEOTIDE SEQUENCE [LARGE SCALE GENOMIC DNA]</scope>
    <source>
        <strain evidence="2 3">CBS 120377</strain>
    </source>
</reference>